<feature type="compositionally biased region" description="Polar residues" evidence="6">
    <location>
        <begin position="42"/>
        <end position="67"/>
    </location>
</feature>
<feature type="region of interest" description="Disordered" evidence="6">
    <location>
        <begin position="415"/>
        <end position="435"/>
    </location>
</feature>
<dbReference type="Proteomes" id="UP001360560">
    <property type="component" value="Unassembled WGS sequence"/>
</dbReference>
<keyword evidence="8" id="KW-1185">Reference proteome</keyword>
<comment type="similarity">
    <text evidence="2">Belongs to the AIM23 family.</text>
</comment>
<dbReference type="AlphaFoldDB" id="A0AAV5QWG7"/>
<reference evidence="7 8" key="1">
    <citation type="journal article" date="2023" name="Elife">
        <title>Identification of key yeast species and microbe-microbe interactions impacting larval growth of Drosophila in the wild.</title>
        <authorList>
            <person name="Mure A."/>
            <person name="Sugiura Y."/>
            <person name="Maeda R."/>
            <person name="Honda K."/>
            <person name="Sakurai N."/>
            <person name="Takahashi Y."/>
            <person name="Watada M."/>
            <person name="Katoh T."/>
            <person name="Gotoh A."/>
            <person name="Gotoh Y."/>
            <person name="Taniguchi I."/>
            <person name="Nakamura K."/>
            <person name="Hayashi T."/>
            <person name="Katayama T."/>
            <person name="Uemura T."/>
            <person name="Hattori Y."/>
        </authorList>
    </citation>
    <scope>NUCLEOTIDE SEQUENCE [LARGE SCALE GENOMIC DNA]</scope>
    <source>
        <strain evidence="7 8">SC-9</strain>
    </source>
</reference>
<comment type="caution">
    <text evidence="7">The sequence shown here is derived from an EMBL/GenBank/DDBJ whole genome shotgun (WGS) entry which is preliminary data.</text>
</comment>
<evidence type="ECO:0000256" key="4">
    <source>
        <dbReference type="ARBA" id="ARBA00022946"/>
    </source>
</evidence>
<sequence>MNGFTKIGCPKVAYQSGAPIFQRLFHTSDQAKSIDIKGILSGTQRAPSRPQRNVAASGTVPSYNSRRTNAERNQQQNPPRQQTSRQPNSRYQNSYGKQSSNGQENNRSSYGEKRMGNNGQIRIPRFNLPQASFKAIDCIKHLIKKVYIDFENPRGVINFMDGDSGDITTTNMRDLINSREWDLNEVGFAIVSVSASGKRKIPLIKCVDKRTAIQKYSDELADVKAQELAGMSTKFASIAEMKKSQKSTASSVKYVKIGWSISESDLTTKKKTEIMNAMNKANTVMIIFDSKDSLDRLNVNNVDINDLQKKKGGSATSAIHELELLRREKALGALADMLDGDDIVSHKSSTTGSVKDRMIFTLKVNKQAEATPKPSEKNTKSDKEDLSLKNLDNVKDVLKLDLTTITDKKLLKEIRKRQRQEKQKLRESKKRGELN</sequence>
<feature type="compositionally biased region" description="Basic and acidic residues" evidence="6">
    <location>
        <begin position="420"/>
        <end position="435"/>
    </location>
</feature>
<feature type="compositionally biased region" description="Low complexity" evidence="6">
    <location>
        <begin position="72"/>
        <end position="90"/>
    </location>
</feature>
<feature type="compositionally biased region" description="Polar residues" evidence="6">
    <location>
        <begin position="91"/>
        <end position="109"/>
    </location>
</feature>
<keyword evidence="4" id="KW-0809">Transit peptide</keyword>
<dbReference type="GeneID" id="90076784"/>
<keyword evidence="5" id="KW-0496">Mitochondrion</keyword>
<dbReference type="RefSeq" id="XP_064855791.1">
    <property type="nucleotide sequence ID" value="XM_064999719.1"/>
</dbReference>
<dbReference type="InterPro" id="IPR029427">
    <property type="entry name" value="AIM23"/>
</dbReference>
<accession>A0AAV5QWG7</accession>
<evidence type="ECO:0000256" key="1">
    <source>
        <dbReference type="ARBA" id="ARBA00004173"/>
    </source>
</evidence>
<evidence type="ECO:0000256" key="6">
    <source>
        <dbReference type="SAM" id="MobiDB-lite"/>
    </source>
</evidence>
<organism evidence="7 8">
    <name type="scientific">Saccharomycopsis crataegensis</name>
    <dbReference type="NCBI Taxonomy" id="43959"/>
    <lineage>
        <taxon>Eukaryota</taxon>
        <taxon>Fungi</taxon>
        <taxon>Dikarya</taxon>
        <taxon>Ascomycota</taxon>
        <taxon>Saccharomycotina</taxon>
        <taxon>Saccharomycetes</taxon>
        <taxon>Saccharomycopsidaceae</taxon>
        <taxon>Saccharomycopsis</taxon>
    </lineage>
</organism>
<feature type="region of interest" description="Disordered" evidence="6">
    <location>
        <begin position="42"/>
        <end position="118"/>
    </location>
</feature>
<dbReference type="Pfam" id="PF14877">
    <property type="entry name" value="mIF3"/>
    <property type="match status" value="1"/>
</dbReference>
<evidence type="ECO:0000256" key="3">
    <source>
        <dbReference type="ARBA" id="ARBA00013994"/>
    </source>
</evidence>
<protein>
    <recommendedName>
        <fullName evidence="3">Altered inheritance of mitochondria protein 23, mitochondrial</fullName>
    </recommendedName>
</protein>
<comment type="subcellular location">
    <subcellularLocation>
        <location evidence="1">Mitochondrion</location>
    </subcellularLocation>
</comment>
<gene>
    <name evidence="7" type="ORF">DASC09_061350</name>
</gene>
<dbReference type="EMBL" id="BTFZ01000020">
    <property type="protein sequence ID" value="GMM38796.1"/>
    <property type="molecule type" value="Genomic_DNA"/>
</dbReference>
<evidence type="ECO:0000313" key="7">
    <source>
        <dbReference type="EMBL" id="GMM38796.1"/>
    </source>
</evidence>
<dbReference type="GO" id="GO:0005739">
    <property type="term" value="C:mitochondrion"/>
    <property type="evidence" value="ECO:0007669"/>
    <property type="project" value="UniProtKB-SubCell"/>
</dbReference>
<name>A0AAV5QWG7_9ASCO</name>
<evidence type="ECO:0000256" key="2">
    <source>
        <dbReference type="ARBA" id="ARBA00008476"/>
    </source>
</evidence>
<evidence type="ECO:0000256" key="5">
    <source>
        <dbReference type="ARBA" id="ARBA00023128"/>
    </source>
</evidence>
<proteinExistence type="inferred from homology"/>
<evidence type="ECO:0000313" key="8">
    <source>
        <dbReference type="Proteomes" id="UP001360560"/>
    </source>
</evidence>